<dbReference type="GeneID" id="93193978"/>
<keyword evidence="1" id="KW-0812">Transmembrane</keyword>
<dbReference type="EMBL" id="JAGEMX010000006">
    <property type="protein sequence ID" value="MBO1831867.1"/>
    <property type="molecule type" value="Genomic_DNA"/>
</dbReference>
<sequence length="134" mass="13882">MSFARNALAIMLFTIAGMCVITAQMMAFMKVGHAGATVVFVAVLFAVSALLLAAGAFAGAFRPRARGAGIVLLVAAATTALGMVGWGMLVLTPAIVDVMQQQGAYFNARMFRFVPGTAVTGLSALVGVWLVRRG</sequence>
<dbReference type="OrthoDB" id="9035400at2"/>
<reference evidence="3 6" key="2">
    <citation type="submission" date="2021-03" db="EMBL/GenBank/DDBJ databases">
        <title>Clinical course, treatment and visual outcome of an outbreak of Burkholderia contaminans endophthalmitis following cataract surgery.</title>
        <authorList>
            <person name="Lind C."/>
            <person name="Olsen K."/>
            <person name="Angelsen N.K."/>
            <person name="Krefting E.A."/>
            <person name="Fossen K."/>
            <person name="Gravningen K."/>
            <person name="Depoorter E."/>
            <person name="Vandamme P."/>
            <person name="Bertelsen G."/>
        </authorList>
    </citation>
    <scope>NUCLEOTIDE SEQUENCE [LARGE SCALE GENOMIC DNA]</scope>
    <source>
        <strain evidence="3 6">51242556</strain>
    </source>
</reference>
<dbReference type="Proteomes" id="UP000611459">
    <property type="component" value="Unassembled WGS sequence"/>
</dbReference>
<evidence type="ECO:0000313" key="7">
    <source>
        <dbReference type="Proteomes" id="UP001220209"/>
    </source>
</evidence>
<evidence type="ECO:0000313" key="6">
    <source>
        <dbReference type="Proteomes" id="UP000664048"/>
    </source>
</evidence>
<evidence type="ECO:0000313" key="5">
    <source>
        <dbReference type="Proteomes" id="UP000611459"/>
    </source>
</evidence>
<gene>
    <name evidence="3" type="ORF">J4M89_21050</name>
    <name evidence="2" type="ORF">JIN94_18300</name>
    <name evidence="4" type="ORF">LXE91_03725</name>
</gene>
<dbReference type="AlphaFoldDB" id="A0A1E3FIV9"/>
<dbReference type="Proteomes" id="UP001220209">
    <property type="component" value="Chromosome 1"/>
</dbReference>
<organism evidence="2 5">
    <name type="scientific">Burkholderia contaminans</name>
    <dbReference type="NCBI Taxonomy" id="488447"/>
    <lineage>
        <taxon>Bacteria</taxon>
        <taxon>Pseudomonadati</taxon>
        <taxon>Pseudomonadota</taxon>
        <taxon>Betaproteobacteria</taxon>
        <taxon>Burkholderiales</taxon>
        <taxon>Burkholderiaceae</taxon>
        <taxon>Burkholderia</taxon>
        <taxon>Burkholderia cepacia complex</taxon>
    </lineage>
</organism>
<evidence type="ECO:0000256" key="1">
    <source>
        <dbReference type="SAM" id="Phobius"/>
    </source>
</evidence>
<evidence type="ECO:0000313" key="2">
    <source>
        <dbReference type="EMBL" id="MBK1931842.1"/>
    </source>
</evidence>
<reference evidence="4 7" key="3">
    <citation type="submission" date="2021-12" db="EMBL/GenBank/DDBJ databases">
        <title>Genomic and phenotypic characterization of three Burkholderia contaminans isolates recovered from different sources.</title>
        <authorList>
            <person name="Lopez De Volder A."/>
            <person name="Fan Y."/>
            <person name="Nunvar J."/>
            <person name="Herrera T."/>
            <person name="Timp W."/>
            <person name="Degrossi J."/>
        </authorList>
    </citation>
    <scope>NUCLEOTIDE SEQUENCE [LARGE SCALE GENOMIC DNA]</scope>
    <source>
        <strain evidence="4 7">LMG 23361</strain>
    </source>
</reference>
<reference evidence="2" key="1">
    <citation type="submission" date="2021-01" db="EMBL/GenBank/DDBJ databases">
        <title>Outbreak of Burkholderia contaminns endophthalmitis traced to a clinical ventilation system.</title>
        <authorList>
            <person name="Lipuma J."/>
            <person name="Spilker T."/>
            <person name="Kratholm J."/>
        </authorList>
    </citation>
    <scope>NUCLEOTIDE SEQUENCE</scope>
    <source>
        <strain evidence="2">HI4954</strain>
    </source>
</reference>
<feature type="transmembrane region" description="Helical" evidence="1">
    <location>
        <begin position="111"/>
        <end position="131"/>
    </location>
</feature>
<feature type="transmembrane region" description="Helical" evidence="1">
    <location>
        <begin position="70"/>
        <end position="91"/>
    </location>
</feature>
<feature type="transmembrane region" description="Helical" evidence="1">
    <location>
        <begin position="34"/>
        <end position="58"/>
    </location>
</feature>
<dbReference type="RefSeq" id="WP_039346410.1">
    <property type="nucleotide sequence ID" value="NZ_AP018358.1"/>
</dbReference>
<evidence type="ECO:0000313" key="3">
    <source>
        <dbReference type="EMBL" id="MBO1831867.1"/>
    </source>
</evidence>
<protein>
    <submittedName>
        <fullName evidence="2">Uncharacterized protein</fullName>
    </submittedName>
</protein>
<dbReference type="EMBL" id="JAENIB010000006">
    <property type="protein sequence ID" value="MBK1931842.1"/>
    <property type="molecule type" value="Genomic_DNA"/>
</dbReference>
<dbReference type="Proteomes" id="UP000664048">
    <property type="component" value="Unassembled WGS sequence"/>
</dbReference>
<dbReference type="EMBL" id="CP090640">
    <property type="protein sequence ID" value="WFN18155.1"/>
    <property type="molecule type" value="Genomic_DNA"/>
</dbReference>
<keyword evidence="1" id="KW-0472">Membrane</keyword>
<keyword evidence="6" id="KW-1185">Reference proteome</keyword>
<name>A0A1E3FIV9_9BURK</name>
<feature type="transmembrane region" description="Helical" evidence="1">
    <location>
        <begin position="7"/>
        <end position="28"/>
    </location>
</feature>
<evidence type="ECO:0000313" key="4">
    <source>
        <dbReference type="EMBL" id="WFN18155.1"/>
    </source>
</evidence>
<proteinExistence type="predicted"/>
<accession>A0A1E3FIV9</accession>
<keyword evidence="1" id="KW-1133">Transmembrane helix</keyword>